<protein>
    <submittedName>
        <fullName evidence="1">Uncharacterized protein</fullName>
    </submittedName>
</protein>
<dbReference type="Proteomes" id="UP001205906">
    <property type="component" value="Unassembled WGS sequence"/>
</dbReference>
<sequence>MLKRRKAAVRHNPRKIDVNLVVQLRCNGASFTQIATKIGCTREGARKVYGRWEREQNVAKAYEALKPIVLDDPRPRLCDELGIRVCEVRTWSVTERGFREHLISLPFVSILDGVPA</sequence>
<dbReference type="RefSeq" id="WP_252819867.1">
    <property type="nucleotide sequence ID" value="NZ_JAMXQS010000006.1"/>
</dbReference>
<accession>A0ABT1C7T6</accession>
<comment type="caution">
    <text evidence="1">The sequence shown here is derived from an EMBL/GenBank/DDBJ whole genome shotgun (WGS) entry which is preliminary data.</text>
</comment>
<reference evidence="1 2" key="1">
    <citation type="submission" date="2022-06" db="EMBL/GenBank/DDBJ databases">
        <title>Mesorhizobium sp. strain RP14 Genome sequencing and assembly.</title>
        <authorList>
            <person name="Kim I."/>
        </authorList>
    </citation>
    <scope>NUCLEOTIDE SEQUENCE [LARGE SCALE GENOMIC DNA]</scope>
    <source>
        <strain evidence="2">RP14(2022)</strain>
    </source>
</reference>
<proteinExistence type="predicted"/>
<dbReference type="EMBL" id="JAMXQS010000006">
    <property type="protein sequence ID" value="MCO6050874.1"/>
    <property type="molecule type" value="Genomic_DNA"/>
</dbReference>
<keyword evidence="2" id="KW-1185">Reference proteome</keyword>
<evidence type="ECO:0000313" key="2">
    <source>
        <dbReference type="Proteomes" id="UP001205906"/>
    </source>
</evidence>
<evidence type="ECO:0000313" key="1">
    <source>
        <dbReference type="EMBL" id="MCO6050874.1"/>
    </source>
</evidence>
<name>A0ABT1C7T6_9HYPH</name>
<organism evidence="1 2">
    <name type="scientific">Mesorhizobium liriopis</name>
    <dbReference type="NCBI Taxonomy" id="2953882"/>
    <lineage>
        <taxon>Bacteria</taxon>
        <taxon>Pseudomonadati</taxon>
        <taxon>Pseudomonadota</taxon>
        <taxon>Alphaproteobacteria</taxon>
        <taxon>Hyphomicrobiales</taxon>
        <taxon>Phyllobacteriaceae</taxon>
        <taxon>Mesorhizobium</taxon>
    </lineage>
</organism>
<gene>
    <name evidence="1" type="ORF">NGM99_13905</name>
</gene>